<dbReference type="RefSeq" id="WP_105997821.1">
    <property type="nucleotide sequence ID" value="NZ_CM009578.1"/>
</dbReference>
<sequence>MAKDPFDTPADRLRNILKYWKWYLAIAAALLVLTERNLVAREDKDHLVSGEVERIDQAGGQPRATVRLGEAQEAVVVLPRGTPCHAGSKIRLVRHDNVSQHAFRPADPPCAG</sequence>
<dbReference type="EMBL" id="PHFW01000002">
    <property type="protein sequence ID" value="PQM27560.1"/>
    <property type="molecule type" value="Genomic_DNA"/>
</dbReference>
<dbReference type="Proteomes" id="UP000238954">
    <property type="component" value="Chromosome"/>
</dbReference>
<gene>
    <name evidence="1" type="ORF">CVO77_02960</name>
</gene>
<dbReference type="AlphaFoldDB" id="A0A2S8B5D4"/>
<accession>A0A2S8B5D4</accession>
<organism evidence="1 2">
    <name type="scientific">Sphingopyxis lindanitolerans</name>
    <dbReference type="NCBI Taxonomy" id="2054227"/>
    <lineage>
        <taxon>Bacteria</taxon>
        <taxon>Pseudomonadati</taxon>
        <taxon>Pseudomonadota</taxon>
        <taxon>Alphaproteobacteria</taxon>
        <taxon>Sphingomonadales</taxon>
        <taxon>Sphingomonadaceae</taxon>
        <taxon>Sphingopyxis</taxon>
    </lineage>
</organism>
<evidence type="ECO:0000313" key="2">
    <source>
        <dbReference type="Proteomes" id="UP000238954"/>
    </source>
</evidence>
<evidence type="ECO:0000313" key="1">
    <source>
        <dbReference type="EMBL" id="PQM27560.1"/>
    </source>
</evidence>
<reference evidence="2" key="1">
    <citation type="submission" date="2017-11" db="EMBL/GenBank/DDBJ databases">
        <title>The complete genome sequence of Sphingopyxis pomeranensis sp. nov. strain WS5A3p.</title>
        <authorList>
            <person name="Kaminski M.A."/>
        </authorList>
    </citation>
    <scope>NUCLEOTIDE SEQUENCE [LARGE SCALE GENOMIC DNA]</scope>
    <source>
        <strain evidence="2">WS5A3p</strain>
    </source>
</reference>
<name>A0A2S8B5D4_9SPHN</name>
<keyword evidence="2" id="KW-1185">Reference proteome</keyword>
<protein>
    <submittedName>
        <fullName evidence="1">Uncharacterized protein</fullName>
    </submittedName>
</protein>
<comment type="caution">
    <text evidence="1">The sequence shown here is derived from an EMBL/GenBank/DDBJ whole genome shotgun (WGS) entry which is preliminary data.</text>
</comment>
<dbReference type="OrthoDB" id="7451406at2"/>
<proteinExistence type="predicted"/>